<comment type="caution">
    <text evidence="7">The sequence shown here is derived from an EMBL/GenBank/DDBJ whole genome shotgun (WGS) entry which is preliminary data.</text>
</comment>
<sequence>MFNSIIFLIIILTAWAGWKQKFLTGSGAFASVLVGIAVAAGFGWKGLLILGCFFASSSFWSKFKNTVKKPIDEKLMKGSQRDWYQVLANGGTSAVIAVIHFFQPEDVTLILFLVSIAAANSDTWASELGVLSKARPVSILSFKRVDKGTSGAVSIFGTFSALMASFFIACVSAIIFGVASISFLIIITGFGFLGSMYDTLIGALLQPEYKCLECGLQTEKIVHCHQKTQKIKGTKLLNNDLVNVFSIILSVITCYLFV</sequence>
<protein>
    <submittedName>
        <fullName evidence="7">Uncharacterized protein (TIGR00297 family)</fullName>
    </submittedName>
</protein>
<dbReference type="PANTHER" id="PTHR13353">
    <property type="entry name" value="TRANSMEMBRANE PROTEIN 19"/>
    <property type="match status" value="1"/>
</dbReference>
<accession>A0ABS2QJW9</accession>
<dbReference type="InterPro" id="IPR002794">
    <property type="entry name" value="DUF92_TMEM19"/>
</dbReference>
<dbReference type="Proteomes" id="UP000823486">
    <property type="component" value="Unassembled WGS sequence"/>
</dbReference>
<dbReference type="EMBL" id="JAFBFI010000011">
    <property type="protein sequence ID" value="MBM7693300.1"/>
    <property type="molecule type" value="Genomic_DNA"/>
</dbReference>
<dbReference type="RefSeq" id="WP_204544002.1">
    <property type="nucleotide sequence ID" value="NZ_JAFBFI010000011.1"/>
</dbReference>
<organism evidence="7 8">
    <name type="scientific">Peribacillus deserti</name>
    <dbReference type="NCBI Taxonomy" id="673318"/>
    <lineage>
        <taxon>Bacteria</taxon>
        <taxon>Bacillati</taxon>
        <taxon>Bacillota</taxon>
        <taxon>Bacilli</taxon>
        <taxon>Bacillales</taxon>
        <taxon>Bacillaceae</taxon>
        <taxon>Peribacillus</taxon>
    </lineage>
</organism>
<feature type="transmembrane region" description="Helical" evidence="6">
    <location>
        <begin position="181"/>
        <end position="200"/>
    </location>
</feature>
<evidence type="ECO:0000256" key="1">
    <source>
        <dbReference type="ARBA" id="ARBA00004141"/>
    </source>
</evidence>
<dbReference type="PANTHER" id="PTHR13353:SF5">
    <property type="entry name" value="TRANSMEMBRANE PROTEIN 19"/>
    <property type="match status" value="1"/>
</dbReference>
<evidence type="ECO:0000313" key="7">
    <source>
        <dbReference type="EMBL" id="MBM7693300.1"/>
    </source>
</evidence>
<evidence type="ECO:0000256" key="4">
    <source>
        <dbReference type="ARBA" id="ARBA00022989"/>
    </source>
</evidence>
<reference evidence="7 8" key="1">
    <citation type="submission" date="2021-01" db="EMBL/GenBank/DDBJ databases">
        <title>Genomic Encyclopedia of Type Strains, Phase IV (KMG-IV): sequencing the most valuable type-strain genomes for metagenomic binning, comparative biology and taxonomic classification.</title>
        <authorList>
            <person name="Goeker M."/>
        </authorList>
    </citation>
    <scope>NUCLEOTIDE SEQUENCE [LARGE SCALE GENOMIC DNA]</scope>
    <source>
        <strain evidence="7 8">DSM 105482</strain>
    </source>
</reference>
<evidence type="ECO:0000256" key="3">
    <source>
        <dbReference type="ARBA" id="ARBA00022692"/>
    </source>
</evidence>
<dbReference type="Pfam" id="PF01940">
    <property type="entry name" value="DUF92"/>
    <property type="match status" value="1"/>
</dbReference>
<keyword evidence="4 6" id="KW-1133">Transmembrane helix</keyword>
<evidence type="ECO:0000256" key="2">
    <source>
        <dbReference type="ARBA" id="ARBA00009012"/>
    </source>
</evidence>
<feature type="transmembrane region" description="Helical" evidence="6">
    <location>
        <begin position="236"/>
        <end position="257"/>
    </location>
</feature>
<evidence type="ECO:0000256" key="6">
    <source>
        <dbReference type="SAM" id="Phobius"/>
    </source>
</evidence>
<keyword evidence="8" id="KW-1185">Reference proteome</keyword>
<evidence type="ECO:0000313" key="8">
    <source>
        <dbReference type="Proteomes" id="UP000823486"/>
    </source>
</evidence>
<comment type="similarity">
    <text evidence="2">Belongs to the TMEM19 family.</text>
</comment>
<feature type="transmembrane region" description="Helical" evidence="6">
    <location>
        <begin position="152"/>
        <end position="175"/>
    </location>
</feature>
<name>A0ABS2QJW9_9BACI</name>
<keyword evidence="3 6" id="KW-0812">Transmembrane</keyword>
<comment type="subcellular location">
    <subcellularLocation>
        <location evidence="1">Membrane</location>
        <topology evidence="1">Multi-pass membrane protein</topology>
    </subcellularLocation>
</comment>
<keyword evidence="5 6" id="KW-0472">Membrane</keyword>
<feature type="transmembrane region" description="Helical" evidence="6">
    <location>
        <begin position="32"/>
        <end position="61"/>
    </location>
</feature>
<gene>
    <name evidence="7" type="ORF">JOC77_002740</name>
</gene>
<proteinExistence type="inferred from homology"/>
<evidence type="ECO:0000256" key="5">
    <source>
        <dbReference type="ARBA" id="ARBA00023136"/>
    </source>
</evidence>